<evidence type="ECO:0000313" key="4">
    <source>
        <dbReference type="EMBL" id="RCX03756.1"/>
    </source>
</evidence>
<evidence type="ECO:0000313" key="5">
    <source>
        <dbReference type="Proteomes" id="UP000253517"/>
    </source>
</evidence>
<dbReference type="EMBL" id="QPJS01000002">
    <property type="protein sequence ID" value="RCX03756.1"/>
    <property type="molecule type" value="Genomic_DNA"/>
</dbReference>
<dbReference type="InterPro" id="IPR001375">
    <property type="entry name" value="Peptidase_S9_cat"/>
</dbReference>
<name>A0A369A5Y8_9FLAO</name>
<dbReference type="Pfam" id="PF00326">
    <property type="entry name" value="Peptidase_S9"/>
    <property type="match status" value="1"/>
</dbReference>
<protein>
    <submittedName>
        <fullName evidence="4">Prolyl oligopeptidase family protein</fullName>
    </submittedName>
</protein>
<dbReference type="AlphaFoldDB" id="A0A369A5Y8"/>
<dbReference type="RefSeq" id="WP_114366119.1">
    <property type="nucleotide sequence ID" value="NZ_BHZF01000002.1"/>
</dbReference>
<dbReference type="PANTHER" id="PTHR42776">
    <property type="entry name" value="SERINE PEPTIDASE S9 FAMILY MEMBER"/>
    <property type="match status" value="1"/>
</dbReference>
<evidence type="ECO:0000256" key="1">
    <source>
        <dbReference type="ARBA" id="ARBA00022801"/>
    </source>
</evidence>
<dbReference type="SUPFAM" id="SSF82171">
    <property type="entry name" value="DPP6 N-terminal domain-like"/>
    <property type="match status" value="1"/>
</dbReference>
<reference evidence="4 5" key="1">
    <citation type="submission" date="2018-07" db="EMBL/GenBank/DDBJ databases">
        <title>Genomic Encyclopedia of Type Strains, Phase IV (KMG-IV): sequencing the most valuable type-strain genomes for metagenomic binning, comparative biology and taxonomic classification.</title>
        <authorList>
            <person name="Goeker M."/>
        </authorList>
    </citation>
    <scope>NUCLEOTIDE SEQUENCE [LARGE SCALE GENOMIC DNA]</scope>
    <source>
        <strain evidence="4 5">DSM 21410</strain>
    </source>
</reference>
<feature type="region of interest" description="Disordered" evidence="2">
    <location>
        <begin position="161"/>
        <end position="181"/>
    </location>
</feature>
<dbReference type="Gene3D" id="3.40.50.1820">
    <property type="entry name" value="alpha/beta hydrolase"/>
    <property type="match status" value="1"/>
</dbReference>
<dbReference type="GO" id="GO:0006508">
    <property type="term" value="P:proteolysis"/>
    <property type="evidence" value="ECO:0007669"/>
    <property type="project" value="InterPro"/>
</dbReference>
<evidence type="ECO:0000259" key="3">
    <source>
        <dbReference type="Pfam" id="PF00326"/>
    </source>
</evidence>
<dbReference type="InterPro" id="IPR029058">
    <property type="entry name" value="AB_hydrolase_fold"/>
</dbReference>
<dbReference type="GO" id="GO:0004252">
    <property type="term" value="F:serine-type endopeptidase activity"/>
    <property type="evidence" value="ECO:0007669"/>
    <property type="project" value="TreeGrafter"/>
</dbReference>
<gene>
    <name evidence="4" type="ORF">DES35_102211</name>
</gene>
<sequence length="932" mass="106254">MKEYSFARVKYAVVCVCVSFSAIGQMGQSFDPDIIEKFHHLRDEKVSRDSKWMAWKVGPVEGDGYMMLLNNDGGDTIRLDRCIQVHFNYLSDYALAIVSPPFEEVRNAKLAKKPKDKWPKNILIRISASFQIDTVGEVERLYFPEKSTEVVYFTAPSRPKQTVKDSTEADTAASKPSKITTPKEKPLYRLNIKTGDTLFLAYPTDVGVSADGMWLLYASKNPETSSEKKILRLFKSSDATHQVLDTLSFEFRKLLVSDHGTYISWLAQSDSAADPPIWKWTLACNARGKQVQIQITDTLALNGYFNADGDWMFSESENRLYLTMHTGRPGKQNPDSTKLEDERPEFDLYTHADYHLMSWQLANLGQLRSKGLKAVYHTGKNKLVMITSDIEEYAYIDTKKDDPYILVRLDEGLKEGRNWEFPNEFSYQLVHTDDGRRIPVVRKVRSGAVLSPGGQFVTWFDPEERVWKCFRVRDQSVVMLGADVATEWHQASHDLPSPPPAFGLAGFTAGDRRVWIYDRHHIYACDPNGRAKSVKVSHFSDQDHEVRYRGIYQRENFIGQVSGSALLVQKNLHSLEEKLVLVSLRKGNVLNSRALNKSLLRILGGEFGQWFLLREESYLQYPEIQTADSELERFRQWSDLGLQYDGFRRGQVFKFPYEVRLSNDSLVALEGLVYLDTTAAEKQPGIVYFYERNAENMHRHYSPRFSRSIINPLVYVSHGYAVIIPDIVYTTGNPGQDALKCVTAAVDSALRLFDRIDGSRLGVNGQSWGGYQVAYIITQTNRYKSAFAGAPVANMTSAYGGIRWGTGHSRISQYEQGQSRIGAALWDNPQAYIQNSPLFHLPGVETPLLIMHNDRDGAVPYYQGIELFMGLNRLKKPVWMLVYNKEDHNLTQLKNMRDLTGKVLDFYNHFLKGEPMPEWMKGIPATRKGLDF</sequence>
<dbReference type="Proteomes" id="UP000253517">
    <property type="component" value="Unassembled WGS sequence"/>
</dbReference>
<organism evidence="4 5">
    <name type="scientific">Schleiferia thermophila</name>
    <dbReference type="NCBI Taxonomy" id="884107"/>
    <lineage>
        <taxon>Bacteria</taxon>
        <taxon>Pseudomonadati</taxon>
        <taxon>Bacteroidota</taxon>
        <taxon>Flavobacteriia</taxon>
        <taxon>Flavobacteriales</taxon>
        <taxon>Schleiferiaceae</taxon>
        <taxon>Schleiferia</taxon>
    </lineage>
</organism>
<dbReference type="SUPFAM" id="SSF53474">
    <property type="entry name" value="alpha/beta-Hydrolases"/>
    <property type="match status" value="1"/>
</dbReference>
<dbReference type="PANTHER" id="PTHR42776:SF4">
    <property type="entry name" value="ACYLAMINO-ACID-RELEASING ENZYME"/>
    <property type="match status" value="1"/>
</dbReference>
<comment type="caution">
    <text evidence="4">The sequence shown here is derived from an EMBL/GenBank/DDBJ whole genome shotgun (WGS) entry which is preliminary data.</text>
</comment>
<proteinExistence type="predicted"/>
<feature type="domain" description="Peptidase S9 prolyl oligopeptidase catalytic" evidence="3">
    <location>
        <begin position="732"/>
        <end position="912"/>
    </location>
</feature>
<evidence type="ECO:0000256" key="2">
    <source>
        <dbReference type="SAM" id="MobiDB-lite"/>
    </source>
</evidence>
<keyword evidence="1" id="KW-0378">Hydrolase</keyword>
<keyword evidence="5" id="KW-1185">Reference proteome</keyword>
<accession>A0A369A5Y8</accession>